<evidence type="ECO:0000313" key="9">
    <source>
        <dbReference type="EMBL" id="CAI5781366.1"/>
    </source>
</evidence>
<feature type="signal peptide" evidence="7">
    <location>
        <begin position="1"/>
        <end position="26"/>
    </location>
</feature>
<keyword evidence="10" id="KW-1185">Reference proteome</keyword>
<evidence type="ECO:0000256" key="1">
    <source>
        <dbReference type="ARBA" id="ARBA00009228"/>
    </source>
</evidence>
<dbReference type="InterPro" id="IPR033116">
    <property type="entry name" value="TRYPSIN_SER"/>
</dbReference>
<keyword evidence="5" id="KW-1015">Disulfide bond</keyword>
<dbReference type="GO" id="GO:0030141">
    <property type="term" value="C:secretory granule"/>
    <property type="evidence" value="ECO:0007669"/>
    <property type="project" value="TreeGrafter"/>
</dbReference>
<keyword evidence="7" id="KW-0732">Signal</keyword>
<protein>
    <submittedName>
        <fullName evidence="9">Trypsintrypsin-like</fullName>
    </submittedName>
</protein>
<dbReference type="SUPFAM" id="SSF50494">
    <property type="entry name" value="Trypsin-like serine proteases"/>
    <property type="match status" value="1"/>
</dbReference>
<keyword evidence="3 6" id="KW-0378">Hydrolase</keyword>
<gene>
    <name evidence="9" type="ORF">PODLI_1B035090</name>
</gene>
<dbReference type="Proteomes" id="UP001178461">
    <property type="component" value="Chromosome 8"/>
</dbReference>
<dbReference type="GO" id="GO:0035821">
    <property type="term" value="P:modulation of process of another organism"/>
    <property type="evidence" value="ECO:0007669"/>
    <property type="project" value="UniProtKB-ARBA"/>
</dbReference>
<organism evidence="9 10">
    <name type="scientific">Podarcis lilfordi</name>
    <name type="common">Lilford's wall lizard</name>
    <dbReference type="NCBI Taxonomy" id="74358"/>
    <lineage>
        <taxon>Eukaryota</taxon>
        <taxon>Metazoa</taxon>
        <taxon>Chordata</taxon>
        <taxon>Craniata</taxon>
        <taxon>Vertebrata</taxon>
        <taxon>Euteleostomi</taxon>
        <taxon>Lepidosauria</taxon>
        <taxon>Squamata</taxon>
        <taxon>Bifurcata</taxon>
        <taxon>Unidentata</taxon>
        <taxon>Episquamata</taxon>
        <taxon>Laterata</taxon>
        <taxon>Lacertibaenia</taxon>
        <taxon>Lacertidae</taxon>
        <taxon>Podarcis</taxon>
    </lineage>
</organism>
<feature type="domain" description="Peptidase S1" evidence="8">
    <location>
        <begin position="33"/>
        <end position="260"/>
    </location>
</feature>
<dbReference type="PROSITE" id="PS00134">
    <property type="entry name" value="TRYPSIN_HIS"/>
    <property type="match status" value="1"/>
</dbReference>
<dbReference type="PANTHER" id="PTHR24271">
    <property type="entry name" value="KALLIKREIN-RELATED"/>
    <property type="match status" value="1"/>
</dbReference>
<proteinExistence type="inferred from homology"/>
<dbReference type="SMART" id="SM00020">
    <property type="entry name" value="Tryp_SPc"/>
    <property type="match status" value="1"/>
</dbReference>
<keyword evidence="2 6" id="KW-0645">Protease</keyword>
<evidence type="ECO:0000313" key="10">
    <source>
        <dbReference type="Proteomes" id="UP001178461"/>
    </source>
</evidence>
<dbReference type="GO" id="GO:0006508">
    <property type="term" value="P:proteolysis"/>
    <property type="evidence" value="ECO:0007669"/>
    <property type="project" value="UniProtKB-KW"/>
</dbReference>
<evidence type="ECO:0000259" key="8">
    <source>
        <dbReference type="PROSITE" id="PS50240"/>
    </source>
</evidence>
<sequence length="271" mass="29451">MQVASTPCRAMRLLAMVVLLLTLTVAAQDESRIIGGQDCTLGEQRYQVVLSNSKRNGPDILCGGVLIDKYWVLTAAHCNQQGVIHTRMGDRSLRANEGSEQCITSAQKFPHPNYNPTTHDSDIMLIRLSNPAFINEYVRPIQLATQCVQPNTRCQVSGWGTTTTPQSQFPDILQCAQVYTISNEECNQAYPNGITENMLCAGVSGGGVDSCQGDSGGPLVCNGKLEGIVSWGMQICAQSGKPGVYTKICRFTDWIQSVIRNNSVNRAADTC</sequence>
<comment type="similarity">
    <text evidence="1">Belongs to the peptidase S1 family. Snake venom subfamily.</text>
</comment>
<dbReference type="InterPro" id="IPR001314">
    <property type="entry name" value="Peptidase_S1A"/>
</dbReference>
<dbReference type="AlphaFoldDB" id="A0AA35KPQ6"/>
<dbReference type="FunFam" id="2.40.10.10:FF:000077">
    <property type="entry name" value="Predicted protein"/>
    <property type="match status" value="1"/>
</dbReference>
<dbReference type="PRINTS" id="PR00722">
    <property type="entry name" value="CHYMOTRYPSIN"/>
</dbReference>
<dbReference type="GO" id="GO:0005576">
    <property type="term" value="C:extracellular region"/>
    <property type="evidence" value="ECO:0007669"/>
    <property type="project" value="UniProtKB-ARBA"/>
</dbReference>
<feature type="chain" id="PRO_5041383151" evidence="7">
    <location>
        <begin position="27"/>
        <end position="271"/>
    </location>
</feature>
<dbReference type="InterPro" id="IPR009003">
    <property type="entry name" value="Peptidase_S1_PA"/>
</dbReference>
<evidence type="ECO:0000256" key="5">
    <source>
        <dbReference type="ARBA" id="ARBA00023157"/>
    </source>
</evidence>
<name>A0AA35KPQ6_9SAUR</name>
<dbReference type="PROSITE" id="PS50240">
    <property type="entry name" value="TRYPSIN_DOM"/>
    <property type="match status" value="1"/>
</dbReference>
<keyword evidence="4 6" id="KW-0720">Serine protease</keyword>
<dbReference type="PANTHER" id="PTHR24271:SF47">
    <property type="entry name" value="KALLIKREIN-1"/>
    <property type="match status" value="1"/>
</dbReference>
<dbReference type="Gene3D" id="2.40.10.10">
    <property type="entry name" value="Trypsin-like serine proteases"/>
    <property type="match status" value="2"/>
</dbReference>
<dbReference type="CDD" id="cd00190">
    <property type="entry name" value="Tryp_SPc"/>
    <property type="match status" value="1"/>
</dbReference>
<dbReference type="InterPro" id="IPR018114">
    <property type="entry name" value="TRYPSIN_HIS"/>
</dbReference>
<evidence type="ECO:0000256" key="7">
    <source>
        <dbReference type="SAM" id="SignalP"/>
    </source>
</evidence>
<evidence type="ECO:0000256" key="4">
    <source>
        <dbReference type="ARBA" id="ARBA00022825"/>
    </source>
</evidence>
<dbReference type="GO" id="GO:0004252">
    <property type="term" value="F:serine-type endopeptidase activity"/>
    <property type="evidence" value="ECO:0007669"/>
    <property type="project" value="InterPro"/>
</dbReference>
<evidence type="ECO:0000256" key="6">
    <source>
        <dbReference type="RuleBase" id="RU363034"/>
    </source>
</evidence>
<dbReference type="InterPro" id="IPR043504">
    <property type="entry name" value="Peptidase_S1_PA_chymotrypsin"/>
</dbReference>
<dbReference type="PROSITE" id="PS00135">
    <property type="entry name" value="TRYPSIN_SER"/>
    <property type="match status" value="1"/>
</dbReference>
<evidence type="ECO:0000256" key="2">
    <source>
        <dbReference type="ARBA" id="ARBA00022670"/>
    </source>
</evidence>
<dbReference type="EMBL" id="OX395133">
    <property type="protein sequence ID" value="CAI5781366.1"/>
    <property type="molecule type" value="Genomic_DNA"/>
</dbReference>
<reference evidence="9" key="1">
    <citation type="submission" date="2022-12" db="EMBL/GenBank/DDBJ databases">
        <authorList>
            <person name="Alioto T."/>
            <person name="Alioto T."/>
            <person name="Gomez Garrido J."/>
        </authorList>
    </citation>
    <scope>NUCLEOTIDE SEQUENCE</scope>
</reference>
<dbReference type="Pfam" id="PF00089">
    <property type="entry name" value="Trypsin"/>
    <property type="match status" value="1"/>
</dbReference>
<accession>A0AA35KPQ6</accession>
<evidence type="ECO:0000256" key="3">
    <source>
        <dbReference type="ARBA" id="ARBA00022801"/>
    </source>
</evidence>
<dbReference type="InterPro" id="IPR001254">
    <property type="entry name" value="Trypsin_dom"/>
</dbReference>